<evidence type="ECO:0000313" key="2">
    <source>
        <dbReference type="Proteomes" id="UP000006790"/>
    </source>
</evidence>
<dbReference type="HOGENOM" id="CLU_1992626_0_0_1"/>
<dbReference type="EMBL" id="CP002504">
    <property type="protein sequence ID" value="AET41358.1"/>
    <property type="molecule type" value="Genomic_DNA"/>
</dbReference>
<dbReference type="InParanoid" id="G8JWY4"/>
<gene>
    <name evidence="1" type="ordered locus">Ecym_8062</name>
</gene>
<name>G8JWY4_ERECY</name>
<accession>G8JWY4</accession>
<keyword evidence="2" id="KW-1185">Reference proteome</keyword>
<dbReference type="GeneID" id="11471477"/>
<protein>
    <submittedName>
        <fullName evidence="1">Uncharacterized protein</fullName>
    </submittedName>
</protein>
<evidence type="ECO:0000313" key="1">
    <source>
        <dbReference type="EMBL" id="AET41358.1"/>
    </source>
</evidence>
<dbReference type="AlphaFoldDB" id="G8JWY4"/>
<dbReference type="KEGG" id="erc:Ecym_8062"/>
<proteinExistence type="predicted"/>
<sequence>MKYASFVMAKKTISDFGRNCYFRLYLERGTAAQKNRWSRRKPHRSITSRLWRSTSSLSRMGTRRTGTSALTKRDVTSRIWRCSSAMPIQGTGASAWERWSYSRSAGKRRATGNGCIQSIDKGLLV</sequence>
<dbReference type="Proteomes" id="UP000006790">
    <property type="component" value="Chromosome 8"/>
</dbReference>
<reference evidence="2" key="1">
    <citation type="journal article" date="2012" name="G3 (Bethesda)">
        <title>Pichia sorbitophila, an interspecies yeast hybrid reveals early steps of genome resolution following polyploidization.</title>
        <authorList>
            <person name="Leh Louis V."/>
            <person name="Despons L."/>
            <person name="Friedrich A."/>
            <person name="Martin T."/>
            <person name="Durrens P."/>
            <person name="Casaregola S."/>
            <person name="Neuveglise C."/>
            <person name="Fairhead C."/>
            <person name="Marck C."/>
            <person name="Cruz J.A."/>
            <person name="Straub M.L."/>
            <person name="Kugler V."/>
            <person name="Sacerdot C."/>
            <person name="Uzunov Z."/>
            <person name="Thierry A."/>
            <person name="Weiss S."/>
            <person name="Bleykasten C."/>
            <person name="De Montigny J."/>
            <person name="Jacques N."/>
            <person name="Jung P."/>
            <person name="Lemaire M."/>
            <person name="Mallet S."/>
            <person name="Morel G."/>
            <person name="Richard G.F."/>
            <person name="Sarkar A."/>
            <person name="Savel G."/>
            <person name="Schacherer J."/>
            <person name="Seret M.L."/>
            <person name="Talla E."/>
            <person name="Samson G."/>
            <person name="Jubin C."/>
            <person name="Poulain J."/>
            <person name="Vacherie B."/>
            <person name="Barbe V."/>
            <person name="Pelletier E."/>
            <person name="Sherman D.J."/>
            <person name="Westhof E."/>
            <person name="Weissenbach J."/>
            <person name="Baret P.V."/>
            <person name="Wincker P."/>
            <person name="Gaillardin C."/>
            <person name="Dujon B."/>
            <person name="Souciet J.L."/>
        </authorList>
    </citation>
    <scope>NUCLEOTIDE SEQUENCE [LARGE SCALE GENOMIC DNA]</scope>
    <source>
        <strain evidence="2">CBS 270.75 / DBVPG 7215 / KCTC 17166 / NRRL Y-17582</strain>
    </source>
</reference>
<organism evidence="1 2">
    <name type="scientific">Eremothecium cymbalariae (strain CBS 270.75 / DBVPG 7215 / KCTC 17166 / NRRL Y-17582)</name>
    <name type="common">Yeast</name>
    <dbReference type="NCBI Taxonomy" id="931890"/>
    <lineage>
        <taxon>Eukaryota</taxon>
        <taxon>Fungi</taxon>
        <taxon>Dikarya</taxon>
        <taxon>Ascomycota</taxon>
        <taxon>Saccharomycotina</taxon>
        <taxon>Saccharomycetes</taxon>
        <taxon>Saccharomycetales</taxon>
        <taxon>Saccharomycetaceae</taxon>
        <taxon>Eremothecium</taxon>
    </lineage>
</organism>
<dbReference type="RefSeq" id="XP_003648175.1">
    <property type="nucleotide sequence ID" value="XM_003648127.1"/>
</dbReference>